<protein>
    <recommendedName>
        <fullName evidence="3">Protein kinase domain-containing protein</fullName>
    </recommendedName>
</protein>
<sequence>PTDFGLAISLGPTATHASNFRSGTPFYCAPEVLALVGEKASCCVFPALPLPSFQLVDSQNFFSFMSSNELQQCSSTSSLILSFPSPGLSGLR</sequence>
<dbReference type="Proteomes" id="UP000815325">
    <property type="component" value="Unassembled WGS sequence"/>
</dbReference>
<gene>
    <name evidence="1" type="ORF">DUNSADRAFT_17822</name>
</gene>
<name>A0ABQ7GZP7_DUNSA</name>
<evidence type="ECO:0000313" key="1">
    <source>
        <dbReference type="EMBL" id="KAF5840087.1"/>
    </source>
</evidence>
<proteinExistence type="predicted"/>
<comment type="caution">
    <text evidence="1">The sequence shown here is derived from an EMBL/GenBank/DDBJ whole genome shotgun (WGS) entry which is preliminary data.</text>
</comment>
<evidence type="ECO:0000313" key="2">
    <source>
        <dbReference type="Proteomes" id="UP000815325"/>
    </source>
</evidence>
<dbReference type="EMBL" id="MU069524">
    <property type="protein sequence ID" value="KAF5840087.1"/>
    <property type="molecule type" value="Genomic_DNA"/>
</dbReference>
<dbReference type="SUPFAM" id="SSF56112">
    <property type="entry name" value="Protein kinase-like (PK-like)"/>
    <property type="match status" value="1"/>
</dbReference>
<evidence type="ECO:0008006" key="3">
    <source>
        <dbReference type="Google" id="ProtNLM"/>
    </source>
</evidence>
<accession>A0ABQ7GZP7</accession>
<dbReference type="InterPro" id="IPR011009">
    <property type="entry name" value="Kinase-like_dom_sf"/>
</dbReference>
<organism evidence="1 2">
    <name type="scientific">Dunaliella salina</name>
    <name type="common">Green alga</name>
    <name type="synonym">Protococcus salinus</name>
    <dbReference type="NCBI Taxonomy" id="3046"/>
    <lineage>
        <taxon>Eukaryota</taxon>
        <taxon>Viridiplantae</taxon>
        <taxon>Chlorophyta</taxon>
        <taxon>core chlorophytes</taxon>
        <taxon>Chlorophyceae</taxon>
        <taxon>CS clade</taxon>
        <taxon>Chlamydomonadales</taxon>
        <taxon>Dunaliellaceae</taxon>
        <taxon>Dunaliella</taxon>
    </lineage>
</organism>
<keyword evidence="2" id="KW-1185">Reference proteome</keyword>
<feature type="non-terminal residue" evidence="1">
    <location>
        <position position="1"/>
    </location>
</feature>
<reference evidence="1" key="1">
    <citation type="submission" date="2017-08" db="EMBL/GenBank/DDBJ databases">
        <authorList>
            <person name="Polle J.E."/>
            <person name="Barry K."/>
            <person name="Cushman J."/>
            <person name="Schmutz J."/>
            <person name="Tran D."/>
            <person name="Hathwaick L.T."/>
            <person name="Yim W.C."/>
            <person name="Jenkins J."/>
            <person name="Mckie-Krisberg Z.M."/>
            <person name="Prochnik S."/>
            <person name="Lindquist E."/>
            <person name="Dockter R.B."/>
            <person name="Adam C."/>
            <person name="Molina H."/>
            <person name="Bunkerborg J."/>
            <person name="Jin E."/>
            <person name="Buchheim M."/>
            <person name="Magnuson J."/>
        </authorList>
    </citation>
    <scope>NUCLEOTIDE SEQUENCE</scope>
    <source>
        <strain evidence="1">CCAP 19/18</strain>
    </source>
</reference>